<reference evidence="2" key="1">
    <citation type="submission" date="2017-02" db="UniProtKB">
        <authorList>
            <consortium name="WormBaseParasite"/>
        </authorList>
    </citation>
    <scope>IDENTIFICATION</scope>
</reference>
<protein>
    <submittedName>
        <fullName evidence="2">Protein kinase domain-containing protein</fullName>
    </submittedName>
</protein>
<dbReference type="Proteomes" id="UP000036681">
    <property type="component" value="Unplaced"/>
</dbReference>
<dbReference type="AlphaFoldDB" id="A0A0M3IDU8"/>
<dbReference type="InterPro" id="IPR011009">
    <property type="entry name" value="Kinase-like_dom_sf"/>
</dbReference>
<dbReference type="Gene3D" id="1.10.510.10">
    <property type="entry name" value="Transferase(Phosphotransferase) domain 1"/>
    <property type="match status" value="3"/>
</dbReference>
<name>A0A0M3IDU8_ASCLU</name>
<dbReference type="InterPro" id="IPR050235">
    <property type="entry name" value="CK1_Ser-Thr_kinase"/>
</dbReference>
<dbReference type="PANTHER" id="PTHR11909">
    <property type="entry name" value="CASEIN KINASE-RELATED"/>
    <property type="match status" value="1"/>
</dbReference>
<proteinExistence type="predicted"/>
<accession>A0A0M3IDU8</accession>
<evidence type="ECO:0000313" key="1">
    <source>
        <dbReference type="Proteomes" id="UP000036681"/>
    </source>
</evidence>
<dbReference type="WBParaSite" id="ALUE_0001622501-mRNA-1">
    <property type="protein sequence ID" value="ALUE_0001622501-mRNA-1"/>
    <property type="gene ID" value="ALUE_0001622501"/>
</dbReference>
<keyword evidence="1" id="KW-1185">Reference proteome</keyword>
<sequence>LFSHFVDFATLRSAVFYRCHLTICALIRSESTQHFFHDSEPEKKDALSYRNCVLLQKLDDAPLIGQKLTAESKNVYVVGEAIGRGGYGRCCITNSPPNHFFQIKPLIKVLKLGDGFFHFVKLIDQGLLPDDGQQFFVMELLWKNLSELQRLMPTKRFSLSTAIRCSMQIYLIDFGIARKYIDHNGAVKPRRLVGAWRGTARYCSLASHFKQVTSILRDDWLQNKYYIYLIDFGIARKYIDHNGAVKPRRLVGAWRGTARYCSLASHFKQVTSIFRDDWLQNKYYDQCRRDDVECWFYMTIEFIKGKLPWSEISKYERDEIAKKKQSLRTSEREAILGECPDGWNDILDIIDSCEFEAVPEYDTVVWLICCCLHHFVVHRLHLYLNHLIVITKFRSKKKALRDH</sequence>
<organism evidence="1 2">
    <name type="scientific">Ascaris lumbricoides</name>
    <name type="common">Giant roundworm</name>
    <dbReference type="NCBI Taxonomy" id="6252"/>
    <lineage>
        <taxon>Eukaryota</taxon>
        <taxon>Metazoa</taxon>
        <taxon>Ecdysozoa</taxon>
        <taxon>Nematoda</taxon>
        <taxon>Chromadorea</taxon>
        <taxon>Rhabditida</taxon>
        <taxon>Spirurina</taxon>
        <taxon>Ascaridomorpha</taxon>
        <taxon>Ascaridoidea</taxon>
        <taxon>Ascarididae</taxon>
        <taxon>Ascaris</taxon>
    </lineage>
</organism>
<dbReference type="SUPFAM" id="SSF56112">
    <property type="entry name" value="Protein kinase-like (PK-like)"/>
    <property type="match status" value="2"/>
</dbReference>
<evidence type="ECO:0000313" key="2">
    <source>
        <dbReference type="WBParaSite" id="ALUE_0001622501-mRNA-1"/>
    </source>
</evidence>